<dbReference type="OrthoDB" id="9812537at2"/>
<dbReference type="InterPro" id="IPR038175">
    <property type="entry name" value="CBM21_dom_sf"/>
</dbReference>
<protein>
    <submittedName>
        <fullName evidence="3">Phosphatase regulatory subunit</fullName>
    </submittedName>
</protein>
<dbReference type="GeneID" id="77010721"/>
<evidence type="ECO:0000313" key="4">
    <source>
        <dbReference type="Proteomes" id="UP000029278"/>
    </source>
</evidence>
<keyword evidence="1" id="KW-0732">Signal</keyword>
<dbReference type="EMBL" id="JMQA01000047">
    <property type="protein sequence ID" value="KFM94386.1"/>
    <property type="molecule type" value="Genomic_DNA"/>
</dbReference>
<dbReference type="PANTHER" id="PTHR12307:SF36">
    <property type="entry name" value="GLYCOGEN-BINDING SUBUNIT 76A"/>
    <property type="match status" value="1"/>
</dbReference>
<dbReference type="STRING" id="44252.DJ90_1348"/>
<dbReference type="PATRIC" id="fig|44252.3.peg.5632"/>
<dbReference type="InterPro" id="IPR050782">
    <property type="entry name" value="PP1_regulatory_subunit_3"/>
</dbReference>
<feature type="signal peptide" evidence="1">
    <location>
        <begin position="1"/>
        <end position="28"/>
    </location>
</feature>
<dbReference type="Proteomes" id="UP000029278">
    <property type="component" value="Unassembled WGS sequence"/>
</dbReference>
<gene>
    <name evidence="3" type="ORF">DJ90_1348</name>
</gene>
<dbReference type="InterPro" id="IPR005036">
    <property type="entry name" value="CBM21_dom"/>
</dbReference>
<dbReference type="Gene3D" id="2.60.40.2440">
    <property type="entry name" value="Carbohydrate binding type-21 domain"/>
    <property type="match status" value="2"/>
</dbReference>
<keyword evidence="4" id="KW-1185">Reference proteome</keyword>
<feature type="domain" description="CBM21" evidence="2">
    <location>
        <begin position="25"/>
        <end position="141"/>
    </location>
</feature>
<feature type="chain" id="PRO_5001868639" evidence="1">
    <location>
        <begin position="29"/>
        <end position="254"/>
    </location>
</feature>
<comment type="caution">
    <text evidence="3">The sequence shown here is derived from an EMBL/GenBank/DDBJ whole genome shotgun (WGS) entry which is preliminary data.</text>
</comment>
<reference evidence="3 4" key="1">
    <citation type="submission" date="2014-04" db="EMBL/GenBank/DDBJ databases">
        <authorList>
            <person name="Bishop-Lilly K.A."/>
            <person name="Broomall S.M."/>
            <person name="Chain P.S."/>
            <person name="Chertkov O."/>
            <person name="Coyne S.R."/>
            <person name="Daligault H.E."/>
            <person name="Davenport K.W."/>
            <person name="Erkkila T."/>
            <person name="Frey K.G."/>
            <person name="Gibbons H.S."/>
            <person name="Gu W."/>
            <person name="Jaissle J."/>
            <person name="Johnson S.L."/>
            <person name="Koroleva G.I."/>
            <person name="Ladner J.T."/>
            <person name="Lo C.-C."/>
            <person name="Minogue T.D."/>
            <person name="Munk C."/>
            <person name="Palacios G.F."/>
            <person name="Redden C.L."/>
            <person name="Rosenzweig C.N."/>
            <person name="Scholz M.B."/>
            <person name="Teshima H."/>
            <person name="Xu Y."/>
        </authorList>
    </citation>
    <scope>NUCLEOTIDE SEQUENCE [LARGE SCALE GENOMIC DNA]</scope>
    <source>
        <strain evidence="3 4">8244</strain>
    </source>
</reference>
<dbReference type="AlphaFoldDB" id="A0A090Y852"/>
<accession>A0A090Y852</accession>
<evidence type="ECO:0000259" key="2">
    <source>
        <dbReference type="PROSITE" id="PS51159"/>
    </source>
</evidence>
<sequence>MLRKAKKILSGLALIVVFVLTFAQFAFASDQPVQLISANLYIYKYGYVGFSGNVEVSNLSPEKNVTIHYTPGDGRWYDTDASYEGPTDSMHEQWKFLVSTNSMNNTHPELINAQTIQFAIKYEVNGQTYWDNNNGQNYSVSRYTESSTILGKPNVLRAYDSLYLNNFEGSVYVKNLNYSKEVKIVYTTDNWNTTREGHASYSIPANSDDSVENWHFSFNNIDSSVSQIKYAIAYTVNGQTYWDNNYGKNHTVNR</sequence>
<feature type="domain" description="CBM21" evidence="2">
    <location>
        <begin position="147"/>
        <end position="253"/>
    </location>
</feature>
<dbReference type="Pfam" id="PF03370">
    <property type="entry name" value="CBM_21"/>
    <property type="match status" value="2"/>
</dbReference>
<dbReference type="PANTHER" id="PTHR12307">
    <property type="entry name" value="PROTEIN PHOSPHATASE 1 REGULATORY SUBUNIT"/>
    <property type="match status" value="1"/>
</dbReference>
<dbReference type="GO" id="GO:0008157">
    <property type="term" value="F:protein phosphatase 1 binding"/>
    <property type="evidence" value="ECO:0007669"/>
    <property type="project" value="TreeGrafter"/>
</dbReference>
<dbReference type="PROSITE" id="PS51159">
    <property type="entry name" value="CBM21"/>
    <property type="match status" value="2"/>
</dbReference>
<dbReference type="GO" id="GO:0000164">
    <property type="term" value="C:protein phosphatase type 1 complex"/>
    <property type="evidence" value="ECO:0007669"/>
    <property type="project" value="TreeGrafter"/>
</dbReference>
<organism evidence="3 4">
    <name type="scientific">Paenibacillus macerans</name>
    <name type="common">Bacillus macerans</name>
    <dbReference type="NCBI Taxonomy" id="44252"/>
    <lineage>
        <taxon>Bacteria</taxon>
        <taxon>Bacillati</taxon>
        <taxon>Bacillota</taxon>
        <taxon>Bacilli</taxon>
        <taxon>Bacillales</taxon>
        <taxon>Paenibacillaceae</taxon>
        <taxon>Paenibacillus</taxon>
    </lineage>
</organism>
<evidence type="ECO:0000256" key="1">
    <source>
        <dbReference type="SAM" id="SignalP"/>
    </source>
</evidence>
<dbReference type="RefSeq" id="WP_036618679.1">
    <property type="nucleotide sequence ID" value="NZ_BOSD01000016.1"/>
</dbReference>
<name>A0A090Y852_PAEMA</name>
<proteinExistence type="predicted"/>
<evidence type="ECO:0000313" key="3">
    <source>
        <dbReference type="EMBL" id="KFM94386.1"/>
    </source>
</evidence>
<dbReference type="HOGENOM" id="CLU_1141000_0_0_9"/>